<dbReference type="InterPro" id="IPR046388">
    <property type="entry name" value="T4_Clamp_Loader_L"/>
</dbReference>
<dbReference type="InterPro" id="IPR048815">
    <property type="entry name" value="Gp44_lid"/>
</dbReference>
<keyword evidence="4" id="KW-0238">DNA-binding</keyword>
<evidence type="ECO:0000256" key="1">
    <source>
        <dbReference type="ARBA" id="ARBA00022705"/>
    </source>
</evidence>
<dbReference type="GO" id="GO:0006281">
    <property type="term" value="P:DNA repair"/>
    <property type="evidence" value="ECO:0007669"/>
    <property type="project" value="TreeGrafter"/>
</dbReference>
<protein>
    <recommendedName>
        <fullName evidence="4">Sliding-clamp-loader large subunit</fullName>
        <ecNumber evidence="4">3.6.4.-</ecNumber>
    </recommendedName>
    <alternativeName>
        <fullName evidence="4">Clamp loader gp44 subunit</fullName>
    </alternativeName>
</protein>
<dbReference type="EC" id="3.6.4.-" evidence="4"/>
<evidence type="ECO:0000313" key="6">
    <source>
        <dbReference type="EMBL" id="CAB5226358.1"/>
    </source>
</evidence>
<comment type="similarity">
    <text evidence="4">Belongs to the Tevenvirinae sliding-clamp-loader large subunit family.</text>
</comment>
<dbReference type="EMBL" id="LR798360">
    <property type="protein sequence ID" value="CAB5226358.1"/>
    <property type="molecule type" value="Genomic_DNA"/>
</dbReference>
<dbReference type="Gene3D" id="1.20.272.10">
    <property type="match status" value="1"/>
</dbReference>
<dbReference type="SMART" id="SM00382">
    <property type="entry name" value="AAA"/>
    <property type="match status" value="1"/>
</dbReference>
<dbReference type="Pfam" id="PF00004">
    <property type="entry name" value="AAA"/>
    <property type="match status" value="1"/>
</dbReference>
<keyword evidence="4" id="KW-1194">Viral DNA replication</keyword>
<feature type="binding site" evidence="4">
    <location>
        <position position="197"/>
    </location>
    <ligand>
        <name>ATP</name>
        <dbReference type="ChEBI" id="CHEBI:30616"/>
    </ligand>
</feature>
<dbReference type="InterPro" id="IPR003959">
    <property type="entry name" value="ATPase_AAA_core"/>
</dbReference>
<evidence type="ECO:0000259" key="5">
    <source>
        <dbReference type="SMART" id="SM00382"/>
    </source>
</evidence>
<dbReference type="SUPFAM" id="SSF52540">
    <property type="entry name" value="P-loop containing nucleoside triphosphate hydrolases"/>
    <property type="match status" value="1"/>
</dbReference>
<comment type="caution">
    <text evidence="4">Lacks conserved residue(s) required for the propagation of feature annotation.</text>
</comment>
<dbReference type="Gene3D" id="1.10.8.60">
    <property type="match status" value="1"/>
</dbReference>
<dbReference type="GO" id="GO:0005524">
    <property type="term" value="F:ATP binding"/>
    <property type="evidence" value="ECO:0007669"/>
    <property type="project" value="UniProtKB-UniRule"/>
</dbReference>
<feature type="binding site" evidence="4">
    <location>
        <begin position="50"/>
        <end position="55"/>
    </location>
    <ligand>
        <name>ATP</name>
        <dbReference type="ChEBI" id="CHEBI:30616"/>
    </ligand>
</feature>
<dbReference type="InterPro" id="IPR027417">
    <property type="entry name" value="P-loop_NTPase"/>
</dbReference>
<dbReference type="HAMAP" id="MF_04162">
    <property type="entry name" value="T4_Clamp_Loader_L"/>
    <property type="match status" value="1"/>
</dbReference>
<dbReference type="GO" id="GO:0039693">
    <property type="term" value="P:viral DNA genome replication"/>
    <property type="evidence" value="ECO:0007669"/>
    <property type="project" value="UniProtKB-UniRule"/>
</dbReference>
<gene>
    <name evidence="6" type="ORF">UFOVP760_135</name>
</gene>
<dbReference type="GO" id="GO:0016887">
    <property type="term" value="F:ATP hydrolysis activity"/>
    <property type="evidence" value="ECO:0007669"/>
    <property type="project" value="UniProtKB-UniRule"/>
</dbReference>
<reference evidence="6" key="1">
    <citation type="submission" date="2020-05" db="EMBL/GenBank/DDBJ databases">
        <authorList>
            <person name="Chiriac C."/>
            <person name="Salcher M."/>
            <person name="Ghai R."/>
            <person name="Kavagutti S V."/>
        </authorList>
    </citation>
    <scope>NUCLEOTIDE SEQUENCE</scope>
</reference>
<dbReference type="PANTHER" id="PTHR11669:SF20">
    <property type="entry name" value="REPLICATION FACTOR C SUBUNIT 4"/>
    <property type="match status" value="1"/>
</dbReference>
<organism evidence="6">
    <name type="scientific">uncultured Caudovirales phage</name>
    <dbReference type="NCBI Taxonomy" id="2100421"/>
    <lineage>
        <taxon>Viruses</taxon>
        <taxon>Duplodnaviria</taxon>
        <taxon>Heunggongvirae</taxon>
        <taxon>Uroviricota</taxon>
        <taxon>Caudoviricetes</taxon>
        <taxon>Peduoviridae</taxon>
        <taxon>Maltschvirus</taxon>
        <taxon>Maltschvirus maltsch</taxon>
    </lineage>
</organism>
<dbReference type="GO" id="GO:0003677">
    <property type="term" value="F:DNA binding"/>
    <property type="evidence" value="ECO:0007669"/>
    <property type="project" value="UniProtKB-UniRule"/>
</dbReference>
<dbReference type="InterPro" id="IPR003593">
    <property type="entry name" value="AAA+_ATPase"/>
</dbReference>
<dbReference type="GO" id="GO:0003689">
    <property type="term" value="F:DNA clamp loader activity"/>
    <property type="evidence" value="ECO:0007669"/>
    <property type="project" value="UniProtKB-UniRule"/>
</dbReference>
<keyword evidence="3 4" id="KW-0067">ATP-binding</keyword>
<dbReference type="PANTHER" id="PTHR11669">
    <property type="entry name" value="REPLICATION FACTOR C / DNA POLYMERASE III GAMMA-TAU SUBUNIT"/>
    <property type="match status" value="1"/>
</dbReference>
<evidence type="ECO:0000256" key="4">
    <source>
        <dbReference type="HAMAP-Rule" id="MF_04162"/>
    </source>
</evidence>
<keyword evidence="4" id="KW-0378">Hydrolase</keyword>
<evidence type="ECO:0000256" key="2">
    <source>
        <dbReference type="ARBA" id="ARBA00022741"/>
    </source>
</evidence>
<keyword evidence="2 4" id="KW-0547">Nucleotide-binding</keyword>
<comment type="function">
    <text evidence="4">Forms the sliding-clamp-loader together with the small subunit. Functions as an ATPase enzyme. The clamp loader holds the clamp in an open conformation and places it onto the DNA. 4 ATP molecules must bind to the sliding-clamp-loader before the latter can open the sliding clamp. ATP hydrolysis triggers the detachment of the sliding clamp from the sliding-clamp-loader, freeing the sliding clamp to track along DNA.</text>
</comment>
<comment type="subunit">
    <text evidence="4">The sliding-clamp-loader consists of 4 large subunits and 1 small subunit. Interacts with the sliding clamp; this interaction allows the sliding-clamp-loader to open the sliding clamp. Part of the replicase complex that includes the DNA polymerase, the polymerase clamp, the clamp loader complex, the single-stranded DNA binding protein, the primase, the helicase and the helicase assembly factor.</text>
</comment>
<sequence>MKYDFRNIWCEKYRTHTLEEYVCTPFIRETLTSFKQKGEIPNLLFVGAAGIGKTSAAKIIVNDILNCQYLYINASDENGIDTIRHKVINFAQTMSIDGNIKVIVLDECDGLSIDAQRALRNTMEEFAGITRFILTANYKYKIIPALQSRCQSFDLTPPLDLVVKRCAYILKSEQITVPAEEKVKLVEFIKETYPDLRKCINELQKHSASGELKLASTKNDKVLELIFKEIKKKNIEALRKGLIESEHTFNADYVSLLRSLFNYVDGEEKNADLKRLYLLTIAEYIYRSSFVVDQEINCYACLIQLSEIKL</sequence>
<feature type="domain" description="AAA+ ATPase" evidence="5">
    <location>
        <begin position="39"/>
        <end position="159"/>
    </location>
</feature>
<keyword evidence="1" id="KW-0235">DNA replication</keyword>
<feature type="binding site" evidence="4">
    <location>
        <position position="22"/>
    </location>
    <ligand>
        <name>ATP</name>
        <dbReference type="ChEBI" id="CHEBI:30616"/>
    </ligand>
</feature>
<evidence type="ECO:0000256" key="3">
    <source>
        <dbReference type="ARBA" id="ARBA00022840"/>
    </source>
</evidence>
<name>A0A6J7X6U3_9CAUD</name>
<dbReference type="Pfam" id="PF21328">
    <property type="entry name" value="Gp44_lid"/>
    <property type="match status" value="1"/>
</dbReference>
<dbReference type="CDD" id="cd00009">
    <property type="entry name" value="AAA"/>
    <property type="match status" value="1"/>
</dbReference>
<dbReference type="Gene3D" id="3.40.50.300">
    <property type="entry name" value="P-loop containing nucleotide triphosphate hydrolases"/>
    <property type="match status" value="1"/>
</dbReference>
<proteinExistence type="inferred from homology"/>
<dbReference type="InterPro" id="IPR050238">
    <property type="entry name" value="DNA_Rep/Repair_Clamp_Loader"/>
</dbReference>
<dbReference type="GO" id="GO:0006261">
    <property type="term" value="P:DNA-templated DNA replication"/>
    <property type="evidence" value="ECO:0007669"/>
    <property type="project" value="TreeGrafter"/>
</dbReference>
<accession>A0A6J7X6U3</accession>